<dbReference type="InterPro" id="IPR008988">
    <property type="entry name" value="Transcriptional_repressor_C"/>
</dbReference>
<gene>
    <name evidence="3" type="ORF">SIID45300_01302</name>
</gene>
<dbReference type="SMART" id="SM00899">
    <property type="entry name" value="FeoA"/>
    <property type="match status" value="1"/>
</dbReference>
<reference evidence="3 4" key="2">
    <citation type="submission" date="2024-09" db="EMBL/GenBank/DDBJ databases">
        <title>Draft genome sequence of Candidatus Magnetaquicoccaceae bacterium FCR-1.</title>
        <authorList>
            <person name="Shimoshige H."/>
            <person name="Shimamura S."/>
            <person name="Taoka A."/>
            <person name="Kobayashi H."/>
            <person name="Maekawa T."/>
        </authorList>
    </citation>
    <scope>NUCLEOTIDE SEQUENCE [LARGE SCALE GENOMIC DNA]</scope>
    <source>
        <strain evidence="3 4">FCR-1</strain>
    </source>
</reference>
<proteinExistence type="predicted"/>
<dbReference type="Pfam" id="PF04023">
    <property type="entry name" value="FeoA"/>
    <property type="match status" value="1"/>
</dbReference>
<comment type="caution">
    <text evidence="3">The sequence shown here is derived from an EMBL/GenBank/DDBJ whole genome shotgun (WGS) entry which is preliminary data.</text>
</comment>
<evidence type="ECO:0000313" key="4">
    <source>
        <dbReference type="Proteomes" id="UP001628193"/>
    </source>
</evidence>
<dbReference type="PANTHER" id="PTHR42954">
    <property type="entry name" value="FE(2+) TRANSPORT PROTEIN A"/>
    <property type="match status" value="1"/>
</dbReference>
<feature type="domain" description="Ferrous iron transporter FeoA-like" evidence="2">
    <location>
        <begin position="1"/>
        <end position="74"/>
    </location>
</feature>
<keyword evidence="4" id="KW-1185">Reference proteome</keyword>
<dbReference type="EMBL" id="BAAFGK010000004">
    <property type="protein sequence ID" value="GAB0056984.1"/>
    <property type="molecule type" value="Genomic_DNA"/>
</dbReference>
<evidence type="ECO:0000256" key="1">
    <source>
        <dbReference type="ARBA" id="ARBA00023004"/>
    </source>
</evidence>
<organism evidence="3 4">
    <name type="scientific">Candidatus Magnetaquiglobus chichijimensis</name>
    <dbReference type="NCBI Taxonomy" id="3141448"/>
    <lineage>
        <taxon>Bacteria</taxon>
        <taxon>Pseudomonadati</taxon>
        <taxon>Pseudomonadota</taxon>
        <taxon>Magnetococcia</taxon>
        <taxon>Magnetococcales</taxon>
        <taxon>Candidatus Magnetaquicoccaceae</taxon>
        <taxon>Candidatus Magnetaquiglobus</taxon>
    </lineage>
</organism>
<dbReference type="PANTHER" id="PTHR42954:SF2">
    <property type="entry name" value="FE(2+) TRANSPORT PROTEIN A"/>
    <property type="match status" value="1"/>
</dbReference>
<dbReference type="InterPro" id="IPR038157">
    <property type="entry name" value="FeoA_core_dom"/>
</dbReference>
<evidence type="ECO:0000313" key="3">
    <source>
        <dbReference type="EMBL" id="GAB0056984.1"/>
    </source>
</evidence>
<reference evidence="3 4" key="1">
    <citation type="submission" date="2024-05" db="EMBL/GenBank/DDBJ databases">
        <authorList>
            <consortium name="Candidatus Magnetaquicoccaceae bacterium FCR-1 genome sequencing consortium"/>
            <person name="Shimoshige H."/>
            <person name="Shimamura S."/>
            <person name="Taoka A."/>
            <person name="Kobayashi H."/>
            <person name="Maekawa T."/>
        </authorList>
    </citation>
    <scope>NUCLEOTIDE SEQUENCE [LARGE SCALE GENOMIC DNA]</scope>
    <source>
        <strain evidence="3 4">FCR-1</strain>
    </source>
</reference>
<accession>A0ABQ0C7X1</accession>
<dbReference type="Gene3D" id="2.30.30.90">
    <property type="match status" value="1"/>
</dbReference>
<dbReference type="Proteomes" id="UP001628193">
    <property type="component" value="Unassembled WGS sequence"/>
</dbReference>
<dbReference type="SUPFAM" id="SSF50037">
    <property type="entry name" value="C-terminal domain of transcriptional repressors"/>
    <property type="match status" value="1"/>
</dbReference>
<sequence length="75" mass="8258">MTIGDLAVGEQARVIGYQKGPIAYRSRLLAMGVIRGALLRIRRVAPMGDPVEVVIRGFALVLRREEASAVRVERI</sequence>
<name>A0ABQ0C7X1_9PROT</name>
<protein>
    <recommendedName>
        <fullName evidence="2">Ferrous iron transporter FeoA-like domain-containing protein</fullName>
    </recommendedName>
</protein>
<dbReference type="InterPro" id="IPR052713">
    <property type="entry name" value="FeoA"/>
</dbReference>
<dbReference type="RefSeq" id="WP_420904696.1">
    <property type="nucleotide sequence ID" value="NZ_BAAFGK010000004.1"/>
</dbReference>
<keyword evidence="1" id="KW-0408">Iron</keyword>
<dbReference type="InterPro" id="IPR007167">
    <property type="entry name" value="Fe-transptr_FeoA-like"/>
</dbReference>
<evidence type="ECO:0000259" key="2">
    <source>
        <dbReference type="SMART" id="SM00899"/>
    </source>
</evidence>